<evidence type="ECO:0000313" key="3">
    <source>
        <dbReference type="Proteomes" id="UP000703269"/>
    </source>
</evidence>
<accession>A0A9P3GPK8</accession>
<dbReference type="AlphaFoldDB" id="A0A9P3GPK8"/>
<organism evidence="2 3">
    <name type="scientific">Phanerochaete sordida</name>
    <dbReference type="NCBI Taxonomy" id="48140"/>
    <lineage>
        <taxon>Eukaryota</taxon>
        <taxon>Fungi</taxon>
        <taxon>Dikarya</taxon>
        <taxon>Basidiomycota</taxon>
        <taxon>Agaricomycotina</taxon>
        <taxon>Agaricomycetes</taxon>
        <taxon>Polyporales</taxon>
        <taxon>Phanerochaetaceae</taxon>
        <taxon>Phanerochaete</taxon>
    </lineage>
</organism>
<keyword evidence="3" id="KW-1185">Reference proteome</keyword>
<sequence>MRDARVKGRPARACVRSWSHRGAPRRSPAFASASSLTDDGPRAGVRMAMKGLLADHVRDRNLWYDRRSCGSLDPNPADISRRPRRDGCGIHSDRILIFRHWHSDALRQSL</sequence>
<name>A0A9P3GPK8_9APHY</name>
<gene>
    <name evidence="2" type="ORF">PsYK624_149890</name>
</gene>
<reference evidence="2 3" key="1">
    <citation type="submission" date="2021-08" db="EMBL/GenBank/DDBJ databases">
        <title>Draft Genome Sequence of Phanerochaete sordida strain YK-624.</title>
        <authorList>
            <person name="Mori T."/>
            <person name="Dohra H."/>
            <person name="Suzuki T."/>
            <person name="Kawagishi H."/>
            <person name="Hirai H."/>
        </authorList>
    </citation>
    <scope>NUCLEOTIDE SEQUENCE [LARGE SCALE GENOMIC DNA]</scope>
    <source>
        <strain evidence="2 3">YK-624</strain>
    </source>
</reference>
<evidence type="ECO:0000313" key="2">
    <source>
        <dbReference type="EMBL" id="GJE98753.1"/>
    </source>
</evidence>
<feature type="compositionally biased region" description="Low complexity" evidence="1">
    <location>
        <begin position="25"/>
        <end position="35"/>
    </location>
</feature>
<comment type="caution">
    <text evidence="2">The sequence shown here is derived from an EMBL/GenBank/DDBJ whole genome shotgun (WGS) entry which is preliminary data.</text>
</comment>
<dbReference type="Proteomes" id="UP000703269">
    <property type="component" value="Unassembled WGS sequence"/>
</dbReference>
<protein>
    <submittedName>
        <fullName evidence="2">Uncharacterized protein</fullName>
    </submittedName>
</protein>
<dbReference type="EMBL" id="BPQB01000094">
    <property type="protein sequence ID" value="GJE98753.1"/>
    <property type="molecule type" value="Genomic_DNA"/>
</dbReference>
<evidence type="ECO:0000256" key="1">
    <source>
        <dbReference type="SAM" id="MobiDB-lite"/>
    </source>
</evidence>
<proteinExistence type="predicted"/>
<feature type="region of interest" description="Disordered" evidence="1">
    <location>
        <begin position="15"/>
        <end position="41"/>
    </location>
</feature>